<dbReference type="InterPro" id="IPR011010">
    <property type="entry name" value="DNA_brk_join_enz"/>
</dbReference>
<dbReference type="InterPro" id="IPR002104">
    <property type="entry name" value="Integrase_catalytic"/>
</dbReference>
<evidence type="ECO:0000259" key="5">
    <source>
        <dbReference type="PROSITE" id="PS51898"/>
    </source>
</evidence>
<protein>
    <submittedName>
        <fullName evidence="6">Site-specific integrase</fullName>
    </submittedName>
</protein>
<dbReference type="EMBL" id="CP066831">
    <property type="protein sequence ID" value="QQM45099.1"/>
    <property type="molecule type" value="Genomic_DNA"/>
</dbReference>
<feature type="compositionally biased region" description="Basic and acidic residues" evidence="4">
    <location>
        <begin position="285"/>
        <end position="301"/>
    </location>
</feature>
<keyword evidence="3" id="KW-0233">DNA recombination</keyword>
<gene>
    <name evidence="6" type="ORF">JEQ17_40690</name>
</gene>
<keyword evidence="2" id="KW-0238">DNA-binding</keyword>
<dbReference type="PANTHER" id="PTHR30349:SF64">
    <property type="entry name" value="PROPHAGE INTEGRASE INTD-RELATED"/>
    <property type="match status" value="1"/>
</dbReference>
<dbReference type="Gene3D" id="1.10.443.10">
    <property type="entry name" value="Intergrase catalytic core"/>
    <property type="match status" value="1"/>
</dbReference>
<accession>A0A7T7L284</accession>
<dbReference type="Pfam" id="PF00589">
    <property type="entry name" value="Phage_integrase"/>
    <property type="match status" value="1"/>
</dbReference>
<dbReference type="Proteomes" id="UP000595636">
    <property type="component" value="Chromosome"/>
</dbReference>
<feature type="region of interest" description="Disordered" evidence="4">
    <location>
        <begin position="419"/>
        <end position="469"/>
    </location>
</feature>
<feature type="compositionally biased region" description="Basic and acidic residues" evidence="4">
    <location>
        <begin position="453"/>
        <end position="469"/>
    </location>
</feature>
<sequence>MAGYIEDRWFKKDASGKRTIRTDRYGQGKRYKVAGIPGVRARSFPDKQKGAADDWLATAQAESLKGEYVDPRDGNMLLREYAEKHWWPARTGDPATLETVSRRLRNQILPYLGSLTLRQIKVETLRKWLKDLEGVISPGTAVVVWGYLTNILDCAVDDERIRKNPCRAQTIKAPTKPPNKARAWTRERVAAVQAELPPHYQILVDIGSGAGLRQGEVLGLAEDDVDLEAGVIRVQRQVRSVGSKMVFSLPKGNKTRIVPMPDHLAAHIREHLAAYPAKPVTLPWKDPRPPKTKVEAKERAPQTHRLLVTNRNGSAVRANMWNEHYWKRALAAVGIIPEPEKVKRKTGRGNRLVYVAAHDLGFHCLRHTFASVQLDARENPVAVSKWLGHADASITLKVYGHFLPEADGRGRQAMDAWFASDSASSSHSPSAPPEHDHDAGEAVSLPSETPSDSDARLPDSASDLHEDAA</sequence>
<evidence type="ECO:0000313" key="7">
    <source>
        <dbReference type="Proteomes" id="UP000595636"/>
    </source>
</evidence>
<dbReference type="InterPro" id="IPR050090">
    <property type="entry name" value="Tyrosine_recombinase_XerCD"/>
</dbReference>
<dbReference type="AlphaFoldDB" id="A0A7T7L284"/>
<dbReference type="CDD" id="cd01189">
    <property type="entry name" value="INT_ICEBs1_C_like"/>
    <property type="match status" value="1"/>
</dbReference>
<evidence type="ECO:0000256" key="2">
    <source>
        <dbReference type="ARBA" id="ARBA00023125"/>
    </source>
</evidence>
<feature type="domain" description="Tyr recombinase" evidence="5">
    <location>
        <begin position="179"/>
        <end position="415"/>
    </location>
</feature>
<dbReference type="InterPro" id="IPR013762">
    <property type="entry name" value="Integrase-like_cat_sf"/>
</dbReference>
<dbReference type="Pfam" id="PF22022">
    <property type="entry name" value="Phage_int_M"/>
    <property type="match status" value="1"/>
</dbReference>
<evidence type="ECO:0000313" key="6">
    <source>
        <dbReference type="EMBL" id="QQM45099.1"/>
    </source>
</evidence>
<evidence type="ECO:0000256" key="4">
    <source>
        <dbReference type="SAM" id="MobiDB-lite"/>
    </source>
</evidence>
<evidence type="ECO:0000256" key="1">
    <source>
        <dbReference type="ARBA" id="ARBA00008857"/>
    </source>
</evidence>
<organism evidence="6 7">
    <name type="scientific">Streptomyces liliifuscus</name>
    <dbReference type="NCBI Taxonomy" id="2797636"/>
    <lineage>
        <taxon>Bacteria</taxon>
        <taxon>Bacillati</taxon>
        <taxon>Actinomycetota</taxon>
        <taxon>Actinomycetes</taxon>
        <taxon>Kitasatosporales</taxon>
        <taxon>Streptomycetaceae</taxon>
        <taxon>Streptomyces</taxon>
    </lineage>
</organism>
<dbReference type="Gene3D" id="1.10.150.130">
    <property type="match status" value="1"/>
</dbReference>
<dbReference type="RefSeq" id="WP_200399908.1">
    <property type="nucleotide sequence ID" value="NZ_CP066831.1"/>
</dbReference>
<comment type="similarity">
    <text evidence="1">Belongs to the 'phage' integrase family.</text>
</comment>
<dbReference type="InterPro" id="IPR053876">
    <property type="entry name" value="Phage_int_M"/>
</dbReference>
<dbReference type="InterPro" id="IPR010998">
    <property type="entry name" value="Integrase_recombinase_N"/>
</dbReference>
<name>A0A7T7L284_9ACTN</name>
<reference evidence="6 7" key="1">
    <citation type="submission" date="2020-12" db="EMBL/GenBank/DDBJ databases">
        <title>A novel species.</title>
        <authorList>
            <person name="Li K."/>
        </authorList>
    </citation>
    <scope>NUCLEOTIDE SEQUENCE [LARGE SCALE GENOMIC DNA]</scope>
    <source>
        <strain evidence="6 7">ZYC-3</strain>
    </source>
</reference>
<keyword evidence="7" id="KW-1185">Reference proteome</keyword>
<feature type="region of interest" description="Disordered" evidence="4">
    <location>
        <begin position="281"/>
        <end position="301"/>
    </location>
</feature>
<dbReference type="PANTHER" id="PTHR30349">
    <property type="entry name" value="PHAGE INTEGRASE-RELATED"/>
    <property type="match status" value="1"/>
</dbReference>
<feature type="compositionally biased region" description="Low complexity" evidence="4">
    <location>
        <begin position="419"/>
        <end position="429"/>
    </location>
</feature>
<dbReference type="SUPFAM" id="SSF56349">
    <property type="entry name" value="DNA breaking-rejoining enzymes"/>
    <property type="match status" value="1"/>
</dbReference>
<dbReference type="KEGG" id="slf:JEQ17_40690"/>
<dbReference type="GO" id="GO:0006310">
    <property type="term" value="P:DNA recombination"/>
    <property type="evidence" value="ECO:0007669"/>
    <property type="project" value="UniProtKB-KW"/>
</dbReference>
<dbReference type="GO" id="GO:0015074">
    <property type="term" value="P:DNA integration"/>
    <property type="evidence" value="ECO:0007669"/>
    <property type="project" value="InterPro"/>
</dbReference>
<dbReference type="GO" id="GO:0003677">
    <property type="term" value="F:DNA binding"/>
    <property type="evidence" value="ECO:0007669"/>
    <property type="project" value="UniProtKB-KW"/>
</dbReference>
<dbReference type="PROSITE" id="PS51898">
    <property type="entry name" value="TYR_RECOMBINASE"/>
    <property type="match status" value="1"/>
</dbReference>
<evidence type="ECO:0000256" key="3">
    <source>
        <dbReference type="ARBA" id="ARBA00023172"/>
    </source>
</evidence>
<proteinExistence type="inferred from homology"/>